<evidence type="ECO:0000256" key="4">
    <source>
        <dbReference type="ARBA" id="ARBA00022967"/>
    </source>
</evidence>
<dbReference type="PANTHER" id="PTHR42794:SF1">
    <property type="entry name" value="HEMIN IMPORT ATP-BINDING PROTEIN HMUV"/>
    <property type="match status" value="1"/>
</dbReference>
<dbReference type="InterPro" id="IPR003439">
    <property type="entry name" value="ABC_transporter-like_ATP-bd"/>
</dbReference>
<protein>
    <submittedName>
        <fullName evidence="6">ABC-type cobalamin/Fe3+-siderophores transport systems, ATPase components</fullName>
        <ecNumber evidence="6">3.6.3.34</ecNumber>
    </submittedName>
</protein>
<dbReference type="SMART" id="SM00382">
    <property type="entry name" value="AAA"/>
    <property type="match status" value="1"/>
</dbReference>
<organism evidence="6 7">
    <name type="scientific">Fretibacterium fastidiosum</name>
    <dbReference type="NCBI Taxonomy" id="651822"/>
    <lineage>
        <taxon>Bacteria</taxon>
        <taxon>Thermotogati</taxon>
        <taxon>Synergistota</taxon>
        <taxon>Synergistia</taxon>
        <taxon>Synergistales</taxon>
        <taxon>Aminobacteriaceae</taxon>
        <taxon>Fretibacterium</taxon>
    </lineage>
</organism>
<dbReference type="InterPro" id="IPR003593">
    <property type="entry name" value="AAA+_ATPase"/>
</dbReference>
<proteinExistence type="predicted"/>
<evidence type="ECO:0000313" key="6">
    <source>
        <dbReference type="EMBL" id="CBL28690.1"/>
    </source>
</evidence>
<dbReference type="PROSITE" id="PS50893">
    <property type="entry name" value="ABC_TRANSPORTER_2"/>
    <property type="match status" value="1"/>
</dbReference>
<gene>
    <name evidence="6" type="ORF">SY1_17930</name>
</gene>
<evidence type="ECO:0000256" key="2">
    <source>
        <dbReference type="ARBA" id="ARBA00022741"/>
    </source>
</evidence>
<evidence type="ECO:0000259" key="5">
    <source>
        <dbReference type="PROSITE" id="PS50893"/>
    </source>
</evidence>
<dbReference type="KEGG" id="sbr:SY1_17930"/>
<dbReference type="SUPFAM" id="SSF52540">
    <property type="entry name" value="P-loop containing nucleoside triphosphate hydrolases"/>
    <property type="match status" value="1"/>
</dbReference>
<dbReference type="PANTHER" id="PTHR42794">
    <property type="entry name" value="HEMIN IMPORT ATP-BINDING PROTEIN HMUV"/>
    <property type="match status" value="1"/>
</dbReference>
<dbReference type="GO" id="GO:0005524">
    <property type="term" value="F:ATP binding"/>
    <property type="evidence" value="ECO:0007669"/>
    <property type="project" value="UniProtKB-KW"/>
</dbReference>
<reference evidence="6 7" key="2">
    <citation type="submission" date="2010-03" db="EMBL/GenBank/DDBJ databases">
        <authorList>
            <person name="Pajon A."/>
        </authorList>
    </citation>
    <scope>NUCLEOTIDE SEQUENCE [LARGE SCALE GENOMIC DNA]</scope>
    <source>
        <strain evidence="6 7">SGP1</strain>
    </source>
</reference>
<name>A0AB94IY98_9BACT</name>
<dbReference type="EMBL" id="FP929056">
    <property type="protein sequence ID" value="CBL28690.1"/>
    <property type="molecule type" value="Genomic_DNA"/>
</dbReference>
<dbReference type="PROSITE" id="PS00211">
    <property type="entry name" value="ABC_TRANSPORTER_1"/>
    <property type="match status" value="1"/>
</dbReference>
<dbReference type="InterPro" id="IPR027417">
    <property type="entry name" value="P-loop_NTPase"/>
</dbReference>
<keyword evidence="4" id="KW-1278">Translocase</keyword>
<keyword evidence="3" id="KW-0067">ATP-binding</keyword>
<reference evidence="7" key="1">
    <citation type="submission" date="2010-03" db="EMBL/GenBank/DDBJ databases">
        <title>The genome sequence of Synergistetes sp. SGP1.</title>
        <authorList>
            <consortium name="metaHIT consortium -- http://www.metahit.eu/"/>
            <person name="Pajon A."/>
            <person name="Turner K."/>
            <person name="Parkhill J."/>
            <person name="Wade W."/>
            <person name="Vartoukian S."/>
        </authorList>
    </citation>
    <scope>NUCLEOTIDE SEQUENCE [LARGE SCALE GENOMIC DNA]</scope>
    <source>
        <strain evidence="7">SGP1</strain>
    </source>
</reference>
<evidence type="ECO:0000256" key="1">
    <source>
        <dbReference type="ARBA" id="ARBA00022448"/>
    </source>
</evidence>
<dbReference type="AlphaFoldDB" id="A0AB94IY98"/>
<evidence type="ECO:0000313" key="7">
    <source>
        <dbReference type="Proteomes" id="UP000008957"/>
    </source>
</evidence>
<dbReference type="Proteomes" id="UP000008957">
    <property type="component" value="Chromosome"/>
</dbReference>
<dbReference type="Pfam" id="PF00005">
    <property type="entry name" value="ABC_tran"/>
    <property type="match status" value="1"/>
</dbReference>
<dbReference type="RefSeq" id="WP_015556837.1">
    <property type="nucleotide sequence ID" value="NC_021038.1"/>
</dbReference>
<dbReference type="Gene3D" id="3.40.50.300">
    <property type="entry name" value="P-loop containing nucleotide triphosphate hydrolases"/>
    <property type="match status" value="1"/>
</dbReference>
<keyword evidence="7" id="KW-1185">Reference proteome</keyword>
<sequence>MSAACFRLADLTAGYGDRRVLRGLTADLPSGRFTALIGPNGSGKSTLLRTMAGLLPYGGGLTLLGREVRGVSRRQFGRLVGVVPQHFRPLYPFSVWEVIGMGRLPHRGFPARPLNAEDEALIEAAAERVGVRSLLSRDVTSLSGGEAQRVVLACALVQDPPVLLLDEPTSALDPHQAARVLGLLRELAREGRTVAAAVHDVNAALPFIDDYLALKEGRFCSQGPVEALDGRVLESLYGAPFLSYRSERGDVMWRALCE</sequence>
<feature type="domain" description="ABC transporter" evidence="5">
    <location>
        <begin position="6"/>
        <end position="241"/>
    </location>
</feature>
<keyword evidence="2" id="KW-0547">Nucleotide-binding</keyword>
<dbReference type="InterPro" id="IPR017871">
    <property type="entry name" value="ABC_transporter-like_CS"/>
</dbReference>
<accession>A0AB94IY98</accession>
<evidence type="ECO:0000256" key="3">
    <source>
        <dbReference type="ARBA" id="ARBA00022840"/>
    </source>
</evidence>
<keyword evidence="1" id="KW-0813">Transport</keyword>
<keyword evidence="6" id="KW-0378">Hydrolase</keyword>
<dbReference type="GO" id="GO:0016887">
    <property type="term" value="F:ATP hydrolysis activity"/>
    <property type="evidence" value="ECO:0007669"/>
    <property type="project" value="InterPro"/>
</dbReference>
<dbReference type="EC" id="3.6.3.34" evidence="6"/>